<dbReference type="SUPFAM" id="SSF64438">
    <property type="entry name" value="CNF1/YfiH-like putative cysteine hydrolases"/>
    <property type="match status" value="1"/>
</dbReference>
<dbReference type="NCBIfam" id="TIGR00726">
    <property type="entry name" value="peptidoglycan editing factor PgeF"/>
    <property type="match status" value="1"/>
</dbReference>
<dbReference type="Pfam" id="PF02578">
    <property type="entry name" value="Cu-oxidase_4"/>
    <property type="match status" value="1"/>
</dbReference>
<keyword evidence="6" id="KW-0862">Zinc</keyword>
<comment type="caution">
    <text evidence="11">The sequence shown here is derived from an EMBL/GenBank/DDBJ whole genome shotgun (WGS) entry which is preliminary data.</text>
</comment>
<dbReference type="InterPro" id="IPR038371">
    <property type="entry name" value="Cu_polyphenol_OxRdtase_sf"/>
</dbReference>
<evidence type="ECO:0000256" key="10">
    <source>
        <dbReference type="RuleBase" id="RU361274"/>
    </source>
</evidence>
<dbReference type="GO" id="GO:0005507">
    <property type="term" value="F:copper ion binding"/>
    <property type="evidence" value="ECO:0007669"/>
    <property type="project" value="TreeGrafter"/>
</dbReference>
<comment type="catalytic activity">
    <reaction evidence="7">
        <text>adenosine + H2O + H(+) = inosine + NH4(+)</text>
        <dbReference type="Rhea" id="RHEA:24408"/>
        <dbReference type="ChEBI" id="CHEBI:15377"/>
        <dbReference type="ChEBI" id="CHEBI:15378"/>
        <dbReference type="ChEBI" id="CHEBI:16335"/>
        <dbReference type="ChEBI" id="CHEBI:17596"/>
        <dbReference type="ChEBI" id="CHEBI:28938"/>
        <dbReference type="EC" id="3.5.4.4"/>
    </reaction>
    <physiologicalReaction direction="left-to-right" evidence="7">
        <dbReference type="Rhea" id="RHEA:24409"/>
    </physiologicalReaction>
</comment>
<keyword evidence="5" id="KW-0378">Hydrolase</keyword>
<evidence type="ECO:0000256" key="9">
    <source>
        <dbReference type="ARBA" id="ARBA00049893"/>
    </source>
</evidence>
<evidence type="ECO:0000256" key="3">
    <source>
        <dbReference type="ARBA" id="ARBA00022679"/>
    </source>
</evidence>
<evidence type="ECO:0000256" key="4">
    <source>
        <dbReference type="ARBA" id="ARBA00022723"/>
    </source>
</evidence>
<protein>
    <recommendedName>
        <fullName evidence="10">Purine nucleoside phosphorylase</fullName>
    </recommendedName>
</protein>
<reference evidence="11 12" key="1">
    <citation type="submission" date="2020-08" db="EMBL/GenBank/DDBJ databases">
        <title>Genomic Encyclopedia of Type Strains, Phase IV (KMG-IV): sequencing the most valuable type-strain genomes for metagenomic binning, comparative biology and taxonomic classification.</title>
        <authorList>
            <person name="Goeker M."/>
        </authorList>
    </citation>
    <scope>NUCLEOTIDE SEQUENCE [LARGE SCALE GENOMIC DNA]</scope>
    <source>
        <strain evidence="11 12">DSM 26287</strain>
    </source>
</reference>
<name>A0A7X0NKJ3_9GAMM</name>
<dbReference type="CDD" id="cd16833">
    <property type="entry name" value="YfiH"/>
    <property type="match status" value="1"/>
</dbReference>
<keyword evidence="12" id="KW-1185">Reference proteome</keyword>
<dbReference type="GO" id="GO:0017061">
    <property type="term" value="F:S-methyl-5-thioadenosine phosphorylase activity"/>
    <property type="evidence" value="ECO:0007669"/>
    <property type="project" value="UniProtKB-EC"/>
</dbReference>
<evidence type="ECO:0000256" key="7">
    <source>
        <dbReference type="ARBA" id="ARBA00047989"/>
    </source>
</evidence>
<evidence type="ECO:0000256" key="8">
    <source>
        <dbReference type="ARBA" id="ARBA00048968"/>
    </source>
</evidence>
<organism evidence="11 12">
    <name type="scientific">Thalassotalea piscium</name>
    <dbReference type="NCBI Taxonomy" id="1230533"/>
    <lineage>
        <taxon>Bacteria</taxon>
        <taxon>Pseudomonadati</taxon>
        <taxon>Pseudomonadota</taxon>
        <taxon>Gammaproteobacteria</taxon>
        <taxon>Alteromonadales</taxon>
        <taxon>Colwelliaceae</taxon>
        <taxon>Thalassotalea</taxon>
    </lineage>
</organism>
<evidence type="ECO:0000313" key="12">
    <source>
        <dbReference type="Proteomes" id="UP000537141"/>
    </source>
</evidence>
<sequence>MAKKATKASIEHINLPVRSVQAIQTTKYPLNNGGISRSCYGGFNLGLHVNDNKSEVETNRLSLLKALPENSQIQWLEQTHSNSVIVAENLISPSPSADAIITRTPHLALAIMTADCLPILLSNTKGNEIAAIHCGWRSTVNNIISNTLDKMVSKPYEVVAWLGPCISQHHFEVGEEVIKAFLSQDARLASFFIQNNAFKYQADLPGIATFLLKAAGVTSIIQTSQCTYSNNEKYYSYRRNKVTGRMASLICIK</sequence>
<dbReference type="PANTHER" id="PTHR30616:SF2">
    <property type="entry name" value="PURINE NUCLEOSIDE PHOSPHORYLASE LACC1"/>
    <property type="match status" value="1"/>
</dbReference>
<evidence type="ECO:0000256" key="1">
    <source>
        <dbReference type="ARBA" id="ARBA00000553"/>
    </source>
</evidence>
<dbReference type="PANTHER" id="PTHR30616">
    <property type="entry name" value="UNCHARACTERIZED PROTEIN YFIH"/>
    <property type="match status" value="1"/>
</dbReference>
<dbReference type="EMBL" id="JACHHU010000052">
    <property type="protein sequence ID" value="MBB6545152.1"/>
    <property type="molecule type" value="Genomic_DNA"/>
</dbReference>
<proteinExistence type="inferred from homology"/>
<accession>A0A7X0NKJ3</accession>
<keyword evidence="4" id="KW-0479">Metal-binding</keyword>
<evidence type="ECO:0000256" key="2">
    <source>
        <dbReference type="ARBA" id="ARBA00007353"/>
    </source>
</evidence>
<evidence type="ECO:0000256" key="5">
    <source>
        <dbReference type="ARBA" id="ARBA00022801"/>
    </source>
</evidence>
<dbReference type="AlphaFoldDB" id="A0A7X0NKJ3"/>
<dbReference type="InterPro" id="IPR011324">
    <property type="entry name" value="Cytotoxic_necrot_fac-like_cat"/>
</dbReference>
<gene>
    <name evidence="11" type="ORF">HNQ55_003695</name>
</gene>
<comment type="catalytic activity">
    <reaction evidence="8">
        <text>adenosine + phosphate = alpha-D-ribose 1-phosphate + adenine</text>
        <dbReference type="Rhea" id="RHEA:27642"/>
        <dbReference type="ChEBI" id="CHEBI:16335"/>
        <dbReference type="ChEBI" id="CHEBI:16708"/>
        <dbReference type="ChEBI" id="CHEBI:43474"/>
        <dbReference type="ChEBI" id="CHEBI:57720"/>
        <dbReference type="EC" id="2.4.2.1"/>
    </reaction>
    <physiologicalReaction direction="left-to-right" evidence="8">
        <dbReference type="Rhea" id="RHEA:27643"/>
    </physiologicalReaction>
</comment>
<keyword evidence="3" id="KW-0808">Transferase</keyword>
<evidence type="ECO:0000313" key="11">
    <source>
        <dbReference type="EMBL" id="MBB6545152.1"/>
    </source>
</evidence>
<comment type="catalytic activity">
    <reaction evidence="9">
        <text>S-methyl-5'-thioadenosine + phosphate = 5-(methylsulfanyl)-alpha-D-ribose 1-phosphate + adenine</text>
        <dbReference type="Rhea" id="RHEA:11852"/>
        <dbReference type="ChEBI" id="CHEBI:16708"/>
        <dbReference type="ChEBI" id="CHEBI:17509"/>
        <dbReference type="ChEBI" id="CHEBI:43474"/>
        <dbReference type="ChEBI" id="CHEBI:58533"/>
        <dbReference type="EC" id="2.4.2.28"/>
    </reaction>
    <physiologicalReaction direction="left-to-right" evidence="9">
        <dbReference type="Rhea" id="RHEA:11853"/>
    </physiologicalReaction>
</comment>
<dbReference type="Gene3D" id="3.60.140.10">
    <property type="entry name" value="CNF1/YfiH-like putative cysteine hydrolases"/>
    <property type="match status" value="1"/>
</dbReference>
<dbReference type="GO" id="GO:0016787">
    <property type="term" value="F:hydrolase activity"/>
    <property type="evidence" value="ECO:0007669"/>
    <property type="project" value="UniProtKB-KW"/>
</dbReference>
<evidence type="ECO:0000256" key="6">
    <source>
        <dbReference type="ARBA" id="ARBA00022833"/>
    </source>
</evidence>
<dbReference type="InterPro" id="IPR003730">
    <property type="entry name" value="Cu_polyphenol_OxRdtase"/>
</dbReference>
<comment type="similarity">
    <text evidence="2 10">Belongs to the purine nucleoside phosphorylase YfiH/LACC1 family.</text>
</comment>
<comment type="catalytic activity">
    <reaction evidence="1">
        <text>inosine + phosphate = alpha-D-ribose 1-phosphate + hypoxanthine</text>
        <dbReference type="Rhea" id="RHEA:27646"/>
        <dbReference type="ChEBI" id="CHEBI:17368"/>
        <dbReference type="ChEBI" id="CHEBI:17596"/>
        <dbReference type="ChEBI" id="CHEBI:43474"/>
        <dbReference type="ChEBI" id="CHEBI:57720"/>
        <dbReference type="EC" id="2.4.2.1"/>
    </reaction>
    <physiologicalReaction direction="left-to-right" evidence="1">
        <dbReference type="Rhea" id="RHEA:27647"/>
    </physiologicalReaction>
</comment>
<dbReference type="Proteomes" id="UP000537141">
    <property type="component" value="Unassembled WGS sequence"/>
</dbReference>
<dbReference type="RefSeq" id="WP_184426874.1">
    <property type="nucleotide sequence ID" value="NZ_AP027362.1"/>
</dbReference>